<dbReference type="AlphaFoldDB" id="E4RQT5"/>
<dbReference type="SMART" id="SM00644">
    <property type="entry name" value="Ami_2"/>
    <property type="match status" value="1"/>
</dbReference>
<dbReference type="RefSeq" id="WP_013408590.1">
    <property type="nucleotide sequence ID" value="NC_014655.1"/>
</dbReference>
<dbReference type="InterPro" id="IPR036505">
    <property type="entry name" value="Amidase/PGRP_sf"/>
</dbReference>
<evidence type="ECO:0000256" key="4">
    <source>
        <dbReference type="ARBA" id="ARBA00023316"/>
    </source>
</evidence>
<reference key="1">
    <citation type="submission" date="2010-11" db="EMBL/GenBank/DDBJ databases">
        <title>The complete genome of Leadbetterella byssophila DSM 17132.</title>
        <authorList>
            <consortium name="US DOE Joint Genome Institute (JGI-PGF)"/>
            <person name="Lucas S."/>
            <person name="Copeland A."/>
            <person name="Lapidus A."/>
            <person name="Glavina del Rio T."/>
            <person name="Dalin E."/>
            <person name="Tice H."/>
            <person name="Bruce D."/>
            <person name="Goodwin L."/>
            <person name="Pitluck S."/>
            <person name="Kyrpides N."/>
            <person name="Mavromatis K."/>
            <person name="Ivanova N."/>
            <person name="Teshima H."/>
            <person name="Brettin T."/>
            <person name="Detter J.C."/>
            <person name="Han C."/>
            <person name="Tapia R."/>
            <person name="Land M."/>
            <person name="Hauser L."/>
            <person name="Markowitz V."/>
            <person name="Cheng J.-F."/>
            <person name="Hugenholtz P."/>
            <person name="Woyke T."/>
            <person name="Wu D."/>
            <person name="Tindall B."/>
            <person name="Pomrenke H.G."/>
            <person name="Brambilla E."/>
            <person name="Klenk H.-P."/>
            <person name="Eisen J.A."/>
        </authorList>
    </citation>
    <scope>NUCLEOTIDE SEQUENCE [LARGE SCALE GENOMIC DNA]</scope>
    <source>
        <strain>DSM 17132</strain>
    </source>
</reference>
<dbReference type="PROSITE" id="PS51257">
    <property type="entry name" value="PROKAR_LIPOPROTEIN"/>
    <property type="match status" value="1"/>
</dbReference>
<dbReference type="KEGG" id="lby:Lbys_1835"/>
<dbReference type="InterPro" id="IPR002502">
    <property type="entry name" value="Amidase_domain"/>
</dbReference>
<keyword evidence="7" id="KW-1185">Reference proteome</keyword>
<dbReference type="Proteomes" id="UP000007435">
    <property type="component" value="Chromosome"/>
</dbReference>
<evidence type="ECO:0000313" key="7">
    <source>
        <dbReference type="Proteomes" id="UP000007435"/>
    </source>
</evidence>
<dbReference type="Pfam" id="PF01510">
    <property type="entry name" value="Amidase_2"/>
    <property type="match status" value="1"/>
</dbReference>
<name>E4RQT5_LEAB4</name>
<dbReference type="STRING" id="649349.Lbys_1835"/>
<dbReference type="SUPFAM" id="SSF55846">
    <property type="entry name" value="N-acetylmuramoyl-L-alanine amidase-like"/>
    <property type="match status" value="1"/>
</dbReference>
<dbReference type="GO" id="GO:0009253">
    <property type="term" value="P:peptidoglycan catabolic process"/>
    <property type="evidence" value="ECO:0007669"/>
    <property type="project" value="InterPro"/>
</dbReference>
<dbReference type="PANTHER" id="PTHR30417">
    <property type="entry name" value="N-ACETYLMURAMOYL-L-ALANINE AMIDASE AMID"/>
    <property type="match status" value="1"/>
</dbReference>
<gene>
    <name evidence="6" type="ordered locus">Lbys_1835</name>
</gene>
<dbReference type="GO" id="GO:0019867">
    <property type="term" value="C:outer membrane"/>
    <property type="evidence" value="ECO:0007669"/>
    <property type="project" value="TreeGrafter"/>
</dbReference>
<dbReference type="Gene3D" id="3.40.80.10">
    <property type="entry name" value="Peptidoglycan recognition protein-like"/>
    <property type="match status" value="1"/>
</dbReference>
<dbReference type="EC" id="3.5.1.28" evidence="2"/>
<dbReference type="GO" id="GO:0008745">
    <property type="term" value="F:N-acetylmuramoyl-L-alanine amidase activity"/>
    <property type="evidence" value="ECO:0007669"/>
    <property type="project" value="UniProtKB-EC"/>
</dbReference>
<organism evidence="6 7">
    <name type="scientific">Leadbetterella byssophila (strain DSM 17132 / JCM 16389 / KACC 11308 / NBRC 106382 / 4M15)</name>
    <dbReference type="NCBI Taxonomy" id="649349"/>
    <lineage>
        <taxon>Bacteria</taxon>
        <taxon>Pseudomonadati</taxon>
        <taxon>Bacteroidota</taxon>
        <taxon>Cytophagia</taxon>
        <taxon>Cytophagales</taxon>
        <taxon>Leadbetterellaceae</taxon>
        <taxon>Leadbetterella</taxon>
    </lineage>
</organism>
<evidence type="ECO:0000259" key="5">
    <source>
        <dbReference type="SMART" id="SM00644"/>
    </source>
</evidence>
<reference evidence="6 7" key="2">
    <citation type="journal article" date="2011" name="Stand. Genomic Sci.">
        <title>Complete genome sequence of Leadbetterella byssophila type strain (4M15).</title>
        <authorList>
            <person name="Abt B."/>
            <person name="Teshima H."/>
            <person name="Lucas S."/>
            <person name="Lapidus A."/>
            <person name="Del Rio T.G."/>
            <person name="Nolan M."/>
            <person name="Tice H."/>
            <person name="Cheng J.F."/>
            <person name="Pitluck S."/>
            <person name="Liolios K."/>
            <person name="Pagani I."/>
            <person name="Ivanova N."/>
            <person name="Mavromatis K."/>
            <person name="Pati A."/>
            <person name="Tapia R."/>
            <person name="Han C."/>
            <person name="Goodwin L."/>
            <person name="Chen A."/>
            <person name="Palaniappan K."/>
            <person name="Land M."/>
            <person name="Hauser L."/>
            <person name="Chang Y.J."/>
            <person name="Jeffries C.D."/>
            <person name="Rohde M."/>
            <person name="Goker M."/>
            <person name="Tindall B.J."/>
            <person name="Detter J.C."/>
            <person name="Woyke T."/>
            <person name="Bristow J."/>
            <person name="Eisen J.A."/>
            <person name="Markowitz V."/>
            <person name="Hugenholtz P."/>
            <person name="Klenk H.P."/>
            <person name="Kyrpides N.C."/>
        </authorList>
    </citation>
    <scope>NUCLEOTIDE SEQUENCE [LARGE SCALE GENOMIC DNA]</scope>
    <source>
        <strain evidence="7">DSM 17132 / JCM 16389 / KACC 11308 / NBRC 106382 / 4M15</strain>
    </source>
</reference>
<sequence>MRYTYLIALAWLGTSCISGKSPAEKTYKKKVKALQEQVSDKKSQLQALPWQDKMWAATTNLSIRKPNYVLIHHTAQNSTEQTIRTFQLERTAVSSHYVVGRDGKVVQMVNDYVRAHHAGLGKWGNDTDLNSSSIGIEMDNNGTTDPWPEVQIQALIELLKVLKERHKIPQKNFLGHADYAPNRKIDPYKFPWKQLAKEGFGCWYEEDLETPPGNFDPLLALRVIGYDISNPQNAIRAFKLHYIQDDNSELKDSDLPILYSIFKQYL</sequence>
<evidence type="ECO:0000313" key="6">
    <source>
        <dbReference type="EMBL" id="ADQ17541.1"/>
    </source>
</evidence>
<dbReference type="OrthoDB" id="9794842at2"/>
<dbReference type="eggNOG" id="COG3023">
    <property type="taxonomic scope" value="Bacteria"/>
</dbReference>
<comment type="catalytic activity">
    <reaction evidence="1">
        <text>Hydrolyzes the link between N-acetylmuramoyl residues and L-amino acid residues in certain cell-wall glycopeptides.</text>
        <dbReference type="EC" id="3.5.1.28"/>
    </reaction>
</comment>
<dbReference type="GO" id="GO:0009254">
    <property type="term" value="P:peptidoglycan turnover"/>
    <property type="evidence" value="ECO:0007669"/>
    <property type="project" value="TreeGrafter"/>
</dbReference>
<dbReference type="HOGENOM" id="CLU_049290_0_0_10"/>
<dbReference type="PANTHER" id="PTHR30417:SF1">
    <property type="entry name" value="N-ACETYLMURAMOYL-L-ALANINE AMIDASE AMID"/>
    <property type="match status" value="1"/>
</dbReference>
<keyword evidence="3" id="KW-0378">Hydrolase</keyword>
<dbReference type="EMBL" id="CP002305">
    <property type="protein sequence ID" value="ADQ17541.1"/>
    <property type="molecule type" value="Genomic_DNA"/>
</dbReference>
<dbReference type="GO" id="GO:0071555">
    <property type="term" value="P:cell wall organization"/>
    <property type="evidence" value="ECO:0007669"/>
    <property type="project" value="UniProtKB-KW"/>
</dbReference>
<accession>E4RQT5</accession>
<dbReference type="CDD" id="cd06583">
    <property type="entry name" value="PGRP"/>
    <property type="match status" value="1"/>
</dbReference>
<evidence type="ECO:0000256" key="3">
    <source>
        <dbReference type="ARBA" id="ARBA00022801"/>
    </source>
</evidence>
<keyword evidence="4" id="KW-0961">Cell wall biogenesis/degradation</keyword>
<protein>
    <recommendedName>
        <fullName evidence="2">N-acetylmuramoyl-L-alanine amidase</fullName>
        <ecNumber evidence="2">3.5.1.28</ecNumber>
    </recommendedName>
</protein>
<evidence type="ECO:0000256" key="2">
    <source>
        <dbReference type="ARBA" id="ARBA00011901"/>
    </source>
</evidence>
<evidence type="ECO:0000256" key="1">
    <source>
        <dbReference type="ARBA" id="ARBA00001561"/>
    </source>
</evidence>
<dbReference type="InterPro" id="IPR051206">
    <property type="entry name" value="NAMLAA_amidase_2"/>
</dbReference>
<proteinExistence type="predicted"/>
<feature type="domain" description="N-acetylmuramoyl-L-alanine amidase" evidence="5">
    <location>
        <begin position="54"/>
        <end position="188"/>
    </location>
</feature>